<accession>A0A0F8WLD4</accession>
<comment type="caution">
    <text evidence="2">The sequence shown here is derived from an EMBL/GenBank/DDBJ whole genome shotgun (WGS) entry which is preliminary data.</text>
</comment>
<gene>
    <name evidence="2" type="ORF">LCGC14_3139170</name>
</gene>
<organism evidence="2">
    <name type="scientific">marine sediment metagenome</name>
    <dbReference type="NCBI Taxonomy" id="412755"/>
    <lineage>
        <taxon>unclassified sequences</taxon>
        <taxon>metagenomes</taxon>
        <taxon>ecological metagenomes</taxon>
    </lineage>
</organism>
<protein>
    <submittedName>
        <fullName evidence="2">Uncharacterized protein</fullName>
    </submittedName>
</protein>
<evidence type="ECO:0000313" key="2">
    <source>
        <dbReference type="EMBL" id="KKK49030.1"/>
    </source>
</evidence>
<sequence length="181" mass="21147">MGRKRKWKTKSHNVMSAQLRKTINSNTNKPWTDYQIMEKFGYFDEDKKQIEDFNNAIKGGSTKNGDEEKRQDCQTDTENIKINSEFIEQLLVRAYIKSNNIPSKELRAHMMDFWKTNYKVPDETNFDEQIDLRGLIDVGIKHHTGVPKGNQHHTQAEDVKKRKRKAKKAGNEQHKVAVSDQ</sequence>
<dbReference type="EMBL" id="LAZR01068763">
    <property type="protein sequence ID" value="KKK49030.1"/>
    <property type="molecule type" value="Genomic_DNA"/>
</dbReference>
<name>A0A0F8WLD4_9ZZZZ</name>
<feature type="compositionally biased region" description="Basic and acidic residues" evidence="1">
    <location>
        <begin position="169"/>
        <end position="181"/>
    </location>
</feature>
<reference evidence="2" key="1">
    <citation type="journal article" date="2015" name="Nature">
        <title>Complex archaea that bridge the gap between prokaryotes and eukaryotes.</title>
        <authorList>
            <person name="Spang A."/>
            <person name="Saw J.H."/>
            <person name="Jorgensen S.L."/>
            <person name="Zaremba-Niedzwiedzka K."/>
            <person name="Martijn J."/>
            <person name="Lind A.E."/>
            <person name="van Eijk R."/>
            <person name="Schleper C."/>
            <person name="Guy L."/>
            <person name="Ettema T.J."/>
        </authorList>
    </citation>
    <scope>NUCLEOTIDE SEQUENCE</scope>
</reference>
<evidence type="ECO:0000256" key="1">
    <source>
        <dbReference type="SAM" id="MobiDB-lite"/>
    </source>
</evidence>
<proteinExistence type="predicted"/>
<feature type="region of interest" description="Disordered" evidence="1">
    <location>
        <begin position="143"/>
        <end position="181"/>
    </location>
</feature>
<dbReference type="AlphaFoldDB" id="A0A0F8WLD4"/>